<dbReference type="HOGENOM" id="CLU_081845_3_0_7"/>
<keyword evidence="4" id="KW-1133">Transmembrane helix</keyword>
<evidence type="ECO:0000256" key="5">
    <source>
        <dbReference type="ARBA" id="ARBA00023136"/>
    </source>
</evidence>
<dbReference type="KEGG" id="ade:Adeh_3161"/>
<name>Q2IEB9_ANADE</name>
<accession>Q2IEB9</accession>
<dbReference type="SMART" id="SM01049">
    <property type="entry name" value="Cache_2"/>
    <property type="match status" value="1"/>
</dbReference>
<evidence type="ECO:0000313" key="8">
    <source>
        <dbReference type="EMBL" id="ABC82930.1"/>
    </source>
</evidence>
<evidence type="ECO:0000313" key="9">
    <source>
        <dbReference type="Proteomes" id="UP000001935"/>
    </source>
</evidence>
<comment type="subcellular location">
    <subcellularLocation>
        <location evidence="1">Cell membrane</location>
        <topology evidence="1">Multi-pass membrane protein</topology>
    </subcellularLocation>
</comment>
<sequence>MKKLLAALAVAMILTGDAWAADVRATPEDAQELVKTAVAYLKKHGKDRAFKEFQNRNGPFIYKDLYLFVYDLEGTCVAHGADPSRVGKNYLNVADEDGTLYTKEYVELAKTKGAGWTRFRFRNPATGKVEPKKAYTERVGDVLVGSGAYTTD</sequence>
<evidence type="ECO:0000256" key="4">
    <source>
        <dbReference type="ARBA" id="ARBA00022989"/>
    </source>
</evidence>
<dbReference type="eggNOG" id="COG4564">
    <property type="taxonomic scope" value="Bacteria"/>
</dbReference>
<dbReference type="AlphaFoldDB" id="Q2IEB9"/>
<reference evidence="8" key="1">
    <citation type="submission" date="2006-01" db="EMBL/GenBank/DDBJ databases">
        <title>Complete sequence of Anaeromyxobacter dehalogenans 2CP-C.</title>
        <authorList>
            <consortium name="US DOE Joint Genome Institute"/>
            <person name="Copeland A."/>
            <person name="Lucas S."/>
            <person name="Lapidus A."/>
            <person name="Barry K."/>
            <person name="Detter J.C."/>
            <person name="Glavina T."/>
            <person name="Hammon N."/>
            <person name="Israni S."/>
            <person name="Pitluck S."/>
            <person name="Brettin T."/>
            <person name="Bruce D."/>
            <person name="Han C."/>
            <person name="Tapia R."/>
            <person name="Gilna P."/>
            <person name="Kiss H."/>
            <person name="Schmutz J."/>
            <person name="Larimer F."/>
            <person name="Land M."/>
            <person name="Kyrpides N."/>
            <person name="Anderson I."/>
            <person name="Sanford R.A."/>
            <person name="Ritalahti K.M."/>
            <person name="Thomas H.S."/>
            <person name="Kirby J.R."/>
            <person name="Zhulin I.B."/>
            <person name="Loeffler F.E."/>
            <person name="Richardson P."/>
        </authorList>
    </citation>
    <scope>NUCLEOTIDE SEQUENCE</scope>
    <source>
        <strain evidence="8">2CP-C</strain>
    </source>
</reference>
<evidence type="ECO:0000256" key="2">
    <source>
        <dbReference type="ARBA" id="ARBA00022475"/>
    </source>
</evidence>
<feature type="chain" id="PRO_5004209829" evidence="6">
    <location>
        <begin position="21"/>
        <end position="152"/>
    </location>
</feature>
<gene>
    <name evidence="8" type="ordered locus">Adeh_3161</name>
</gene>
<keyword evidence="6" id="KW-0732">Signal</keyword>
<dbReference type="STRING" id="290397.Adeh_3161"/>
<keyword evidence="3" id="KW-0812">Transmembrane</keyword>
<dbReference type="Gene3D" id="3.30.450.20">
    <property type="entry name" value="PAS domain"/>
    <property type="match status" value="1"/>
</dbReference>
<dbReference type="Proteomes" id="UP000001935">
    <property type="component" value="Chromosome"/>
</dbReference>
<dbReference type="OrthoDB" id="9791237at2"/>
<organism evidence="8 9">
    <name type="scientific">Anaeromyxobacter dehalogenans (strain 2CP-C)</name>
    <dbReference type="NCBI Taxonomy" id="290397"/>
    <lineage>
        <taxon>Bacteria</taxon>
        <taxon>Pseudomonadati</taxon>
        <taxon>Myxococcota</taxon>
        <taxon>Myxococcia</taxon>
        <taxon>Myxococcales</taxon>
        <taxon>Cystobacterineae</taxon>
        <taxon>Anaeromyxobacteraceae</taxon>
        <taxon>Anaeromyxobacter</taxon>
    </lineage>
</organism>
<evidence type="ECO:0000259" key="7">
    <source>
        <dbReference type="SMART" id="SM01049"/>
    </source>
</evidence>
<dbReference type="GO" id="GO:0005886">
    <property type="term" value="C:plasma membrane"/>
    <property type="evidence" value="ECO:0007669"/>
    <property type="project" value="UniProtKB-SubCell"/>
</dbReference>
<protein>
    <submittedName>
        <fullName evidence="8">Cache domain protein</fullName>
    </submittedName>
</protein>
<dbReference type="EMBL" id="CP000251">
    <property type="protein sequence ID" value="ABC82930.1"/>
    <property type="molecule type" value="Genomic_DNA"/>
</dbReference>
<proteinExistence type="predicted"/>
<feature type="domain" description="Single Cache" evidence="7">
    <location>
        <begin position="9"/>
        <end position="103"/>
    </location>
</feature>
<evidence type="ECO:0000256" key="3">
    <source>
        <dbReference type="ARBA" id="ARBA00022692"/>
    </source>
</evidence>
<keyword evidence="2" id="KW-1003">Cell membrane</keyword>
<evidence type="ECO:0000256" key="6">
    <source>
        <dbReference type="SAM" id="SignalP"/>
    </source>
</evidence>
<evidence type="ECO:0000256" key="1">
    <source>
        <dbReference type="ARBA" id="ARBA00004651"/>
    </source>
</evidence>
<dbReference type="InterPro" id="IPR033480">
    <property type="entry name" value="sCache_2"/>
</dbReference>
<keyword evidence="5" id="KW-0472">Membrane</keyword>
<feature type="signal peptide" evidence="6">
    <location>
        <begin position="1"/>
        <end position="20"/>
    </location>
</feature>
<dbReference type="Pfam" id="PF17200">
    <property type="entry name" value="sCache_2"/>
    <property type="match status" value="1"/>
</dbReference>
<dbReference type="RefSeq" id="WP_011422212.1">
    <property type="nucleotide sequence ID" value="NC_007760.1"/>
</dbReference>